<organism evidence="4 5">
    <name type="scientific">Eimeria maxima</name>
    <name type="common">Coccidian parasite</name>
    <dbReference type="NCBI Taxonomy" id="5804"/>
    <lineage>
        <taxon>Eukaryota</taxon>
        <taxon>Sar</taxon>
        <taxon>Alveolata</taxon>
        <taxon>Apicomplexa</taxon>
        <taxon>Conoidasida</taxon>
        <taxon>Coccidia</taxon>
        <taxon>Eucoccidiorida</taxon>
        <taxon>Eimeriorina</taxon>
        <taxon>Eimeriidae</taxon>
        <taxon>Eimeria</taxon>
    </lineage>
</organism>
<dbReference type="PANTHER" id="PTHR12969">
    <property type="entry name" value="NGD5/OSM-6/IFT52"/>
    <property type="match status" value="1"/>
</dbReference>
<evidence type="ECO:0000259" key="2">
    <source>
        <dbReference type="Pfam" id="PF23352"/>
    </source>
</evidence>
<evidence type="ECO:0000313" key="4">
    <source>
        <dbReference type="EMBL" id="CDJ56728.1"/>
    </source>
</evidence>
<reference evidence="4" key="1">
    <citation type="submission" date="2013-10" db="EMBL/GenBank/DDBJ databases">
        <title>Genomic analysis of the causative agents of coccidiosis in chickens.</title>
        <authorList>
            <person name="Reid A.J."/>
            <person name="Blake D."/>
            <person name="Billington K."/>
            <person name="Browne H."/>
            <person name="Dunn M."/>
            <person name="Hung S."/>
            <person name="Kawahara F."/>
            <person name="Miranda-Saavedra D."/>
            <person name="Mourier T."/>
            <person name="Nagra H."/>
            <person name="Otto T.D."/>
            <person name="Rawlings N."/>
            <person name="Sanchez A."/>
            <person name="Sanders M."/>
            <person name="Subramaniam C."/>
            <person name="Tay Y."/>
            <person name="Dear P."/>
            <person name="Doerig C."/>
            <person name="Gruber A."/>
            <person name="Parkinson J."/>
            <person name="Shirley M."/>
            <person name="Wan K.L."/>
            <person name="Berriman M."/>
            <person name="Tomley F."/>
            <person name="Pain A."/>
        </authorList>
    </citation>
    <scope>NUCLEOTIDE SEQUENCE [LARGE SCALE GENOMIC DNA]</scope>
    <source>
        <strain evidence="4">Weybridge</strain>
    </source>
</reference>
<dbReference type="GO" id="GO:0005814">
    <property type="term" value="C:centriole"/>
    <property type="evidence" value="ECO:0007669"/>
    <property type="project" value="TreeGrafter"/>
</dbReference>
<evidence type="ECO:0000256" key="1">
    <source>
        <dbReference type="SAM" id="MobiDB-lite"/>
    </source>
</evidence>
<feature type="domain" description="IFT52 GIFT" evidence="3">
    <location>
        <begin position="179"/>
        <end position="348"/>
    </location>
</feature>
<gene>
    <name evidence="4" type="ORF">EMWEY_00022890</name>
</gene>
<proteinExistence type="predicted"/>
<dbReference type="InterPro" id="IPR055460">
    <property type="entry name" value="IFT52_central"/>
</dbReference>
<dbReference type="GO" id="GO:0042073">
    <property type="term" value="P:intraciliary transport"/>
    <property type="evidence" value="ECO:0007669"/>
    <property type="project" value="TreeGrafter"/>
</dbReference>
<evidence type="ECO:0000259" key="3">
    <source>
        <dbReference type="Pfam" id="PF23355"/>
    </source>
</evidence>
<keyword evidence="5" id="KW-1185">Reference proteome</keyword>
<name>U6M0W0_EIMMA</name>
<dbReference type="InterPro" id="IPR039975">
    <property type="entry name" value="IFT52"/>
</dbReference>
<evidence type="ECO:0000313" key="5">
    <source>
        <dbReference type="Proteomes" id="UP000030763"/>
    </source>
</evidence>
<dbReference type="GO" id="GO:0060271">
    <property type="term" value="P:cilium assembly"/>
    <property type="evidence" value="ECO:0007669"/>
    <property type="project" value="TreeGrafter"/>
</dbReference>
<dbReference type="OrthoDB" id="10259368at2759"/>
<dbReference type="Proteomes" id="UP000030763">
    <property type="component" value="Unassembled WGS sequence"/>
</dbReference>
<dbReference type="AlphaFoldDB" id="U6M0W0"/>
<dbReference type="VEuPathDB" id="ToxoDB:EMWEY_00022890"/>
<dbReference type="OMA" id="CLEAPPD"/>
<dbReference type="GeneID" id="25336275"/>
<dbReference type="GO" id="GO:0005929">
    <property type="term" value="C:cilium"/>
    <property type="evidence" value="ECO:0007669"/>
    <property type="project" value="TreeGrafter"/>
</dbReference>
<reference evidence="4" key="2">
    <citation type="submission" date="2013-10" db="EMBL/GenBank/DDBJ databases">
        <authorList>
            <person name="Aslett M."/>
        </authorList>
    </citation>
    <scope>NUCLEOTIDE SEQUENCE [LARGE SCALE GENOMIC DNA]</scope>
    <source>
        <strain evidence="4">Weybridge</strain>
    </source>
</reference>
<sequence length="616" mass="66098">MLPQHPTHFPRSTSCVPPQEQQQRIVVAFDVSKGETIDPNNPSLRRCCRLLQQLGCTCVVNRSLLNLERLQRHDVSLLIMGNPLKPFTADELLSLKLFLQTPPTDTTTHPAAANVPVAVTSAVAADESQTSAAIGAAPSVVADEPHLSMPAEKQHTTGTGWSTMRKTGNNGGFATAATKTSVRQARSIFILGGSNSSSSNVNFLLEEMGLSLAADSVISVIPPTLPQQHSGIYHPREVVLQQEQLVGEKIRQEIQRQQQHGNTNNRSVSGDSVFVYPHGSTVYVQSPAVPLLCSSNSCSPSHRPLIGAAPAAGGGVVVAAGSSQLLQDPYLNLYSNMELVRLLLQLLLGYVSLKQLQPTIGESTAAISKYVRQTDTEVLSVLPQPCLEAPPDIPRDFRLLHQQQSFALQPRLLLQLQQLLQQINTNPIGRPLELINPELMQPFPPLRPALHPPITPSFPVPSLPLIDLDSLVMSSQQLLLAAAAAAAASFGASAQAASAAECLTSVALDPTKSHPQAAETAAAPQPHRESCLVNFILTAAKVTGLSLLHGRQEQQTGGHPQQQNDQPQHNHDNGLLDQVSGKDARARAALVRLLVCTLERRCSKTKQRTGDAAEPA</sequence>
<dbReference type="RefSeq" id="XP_013333379.1">
    <property type="nucleotide sequence ID" value="XM_013477925.1"/>
</dbReference>
<dbReference type="GO" id="GO:0030992">
    <property type="term" value="C:intraciliary transport particle B"/>
    <property type="evidence" value="ECO:0007669"/>
    <property type="project" value="TreeGrafter"/>
</dbReference>
<feature type="domain" description="IFT52 central" evidence="2">
    <location>
        <begin position="379"/>
        <end position="461"/>
    </location>
</feature>
<feature type="region of interest" description="Disordered" evidence="1">
    <location>
        <begin position="551"/>
        <end position="577"/>
    </location>
</feature>
<protein>
    <submittedName>
        <fullName evidence="4">Uncharacterized protein</fullName>
    </submittedName>
</protein>
<dbReference type="PANTHER" id="PTHR12969:SF7">
    <property type="entry name" value="INTRAFLAGELLAR TRANSPORT PROTEIN 52 HOMOLOG"/>
    <property type="match status" value="1"/>
</dbReference>
<feature type="compositionally biased region" description="Low complexity" evidence="1">
    <location>
        <begin position="553"/>
        <end position="567"/>
    </location>
</feature>
<dbReference type="InterPro" id="IPR055458">
    <property type="entry name" value="IFT52_GIFT"/>
</dbReference>
<dbReference type="Pfam" id="PF23352">
    <property type="entry name" value="IFT52_central"/>
    <property type="match status" value="1"/>
</dbReference>
<feature type="compositionally biased region" description="Basic and acidic residues" evidence="1">
    <location>
        <begin position="568"/>
        <end position="577"/>
    </location>
</feature>
<accession>U6M0W0</accession>
<dbReference type="EMBL" id="HG719081">
    <property type="protein sequence ID" value="CDJ56728.1"/>
    <property type="molecule type" value="Genomic_DNA"/>
</dbReference>
<dbReference type="Pfam" id="PF23355">
    <property type="entry name" value="IFT52_GIFT"/>
    <property type="match status" value="1"/>
</dbReference>